<dbReference type="EMBL" id="JBDJNQ010000026">
    <property type="protein sequence ID" value="MEN5380757.1"/>
    <property type="molecule type" value="Genomic_DNA"/>
</dbReference>
<protein>
    <submittedName>
        <fullName evidence="1">Uncharacterized protein</fullName>
    </submittedName>
</protein>
<reference evidence="1 2" key="1">
    <citation type="submission" date="2024-04" db="EMBL/GenBank/DDBJ databases">
        <title>WGS of bacteria from Torrens River.</title>
        <authorList>
            <person name="Wyrsch E.R."/>
            <person name="Drigo B."/>
        </authorList>
    </citation>
    <scope>NUCLEOTIDE SEQUENCE [LARGE SCALE GENOMIC DNA]</scope>
    <source>
        <strain evidence="1 2">TWI391</strain>
    </source>
</reference>
<evidence type="ECO:0000313" key="1">
    <source>
        <dbReference type="EMBL" id="MEN5380757.1"/>
    </source>
</evidence>
<organism evidence="1 2">
    <name type="scientific">Sphingobacterium kitahiroshimense</name>
    <dbReference type="NCBI Taxonomy" id="470446"/>
    <lineage>
        <taxon>Bacteria</taxon>
        <taxon>Pseudomonadati</taxon>
        <taxon>Bacteroidota</taxon>
        <taxon>Sphingobacteriia</taxon>
        <taxon>Sphingobacteriales</taxon>
        <taxon>Sphingobacteriaceae</taxon>
        <taxon>Sphingobacterium</taxon>
    </lineage>
</organism>
<comment type="caution">
    <text evidence="1">The sequence shown here is derived from an EMBL/GenBank/DDBJ whole genome shotgun (WGS) entry which is preliminary data.</text>
</comment>
<dbReference type="RefSeq" id="WP_132767736.1">
    <property type="nucleotide sequence ID" value="NZ_JAOQNK010000001.1"/>
</dbReference>
<gene>
    <name evidence="1" type="ORF">ABE541_26075</name>
</gene>
<dbReference type="Proteomes" id="UP001409291">
    <property type="component" value="Unassembled WGS sequence"/>
</dbReference>
<keyword evidence="2" id="KW-1185">Reference proteome</keyword>
<accession>A0ABV0C1Y1</accession>
<name>A0ABV0C1Y1_9SPHI</name>
<evidence type="ECO:0000313" key="2">
    <source>
        <dbReference type="Proteomes" id="UP001409291"/>
    </source>
</evidence>
<proteinExistence type="predicted"/>
<sequence>MKIDYAFVVFLYAYINQIDLSLDRSRWESIDNLRNFYKNQISPKNIVAYLMNRLNLEVEKVDNLIFLKEESFWVRIKDSLLSSFKRNIFLEQDNVYFLCNRLLLFDQFLEMDMQVHRLELEKLRIDFSKLNFDILMWKLTKKDRLRAYRVEHFLQNTSVNTLSISEFSKNYFKN</sequence>